<keyword evidence="5 6" id="KW-0472">Membrane</keyword>
<dbReference type="InterPro" id="IPR001851">
    <property type="entry name" value="ABC_transp_permease"/>
</dbReference>
<evidence type="ECO:0000313" key="8">
    <source>
        <dbReference type="Proteomes" id="UP000774000"/>
    </source>
</evidence>
<evidence type="ECO:0000256" key="4">
    <source>
        <dbReference type="ARBA" id="ARBA00022989"/>
    </source>
</evidence>
<dbReference type="Pfam" id="PF02653">
    <property type="entry name" value="BPD_transp_2"/>
    <property type="match status" value="1"/>
</dbReference>
<organism evidence="7 8">
    <name type="scientific">Halanaerobacter jeridensis</name>
    <dbReference type="NCBI Taxonomy" id="706427"/>
    <lineage>
        <taxon>Bacteria</taxon>
        <taxon>Bacillati</taxon>
        <taxon>Bacillota</taxon>
        <taxon>Clostridia</taxon>
        <taxon>Halanaerobiales</taxon>
        <taxon>Halobacteroidaceae</taxon>
        <taxon>Halanaerobacter</taxon>
    </lineage>
</organism>
<evidence type="ECO:0000256" key="5">
    <source>
        <dbReference type="ARBA" id="ARBA00023136"/>
    </source>
</evidence>
<feature type="transmembrane region" description="Helical" evidence="6">
    <location>
        <begin position="30"/>
        <end position="48"/>
    </location>
</feature>
<reference evidence="7" key="1">
    <citation type="submission" date="2021-01" db="EMBL/GenBank/DDBJ databases">
        <title>Genomic Encyclopedia of Type Strains, Phase IV (KMG-IV): sequencing the most valuable type-strain genomes for metagenomic binning, comparative biology and taxonomic classification.</title>
        <authorList>
            <person name="Goeker M."/>
        </authorList>
    </citation>
    <scope>NUCLEOTIDE SEQUENCE</scope>
    <source>
        <strain evidence="7">DSM 23230</strain>
    </source>
</reference>
<feature type="transmembrane region" description="Helical" evidence="6">
    <location>
        <begin position="172"/>
        <end position="193"/>
    </location>
</feature>
<dbReference type="CDD" id="cd06579">
    <property type="entry name" value="TM_PBP1_transp_AraH_like"/>
    <property type="match status" value="1"/>
</dbReference>
<evidence type="ECO:0000313" key="7">
    <source>
        <dbReference type="EMBL" id="MBM7556564.1"/>
    </source>
</evidence>
<comment type="subcellular location">
    <subcellularLocation>
        <location evidence="1">Cell membrane</location>
        <topology evidence="1">Multi-pass membrane protein</topology>
    </subcellularLocation>
</comment>
<dbReference type="Proteomes" id="UP000774000">
    <property type="component" value="Unassembled WGS sequence"/>
</dbReference>
<evidence type="ECO:0000256" key="3">
    <source>
        <dbReference type="ARBA" id="ARBA00022692"/>
    </source>
</evidence>
<dbReference type="AlphaFoldDB" id="A0A938XTF5"/>
<feature type="transmembrane region" description="Helical" evidence="6">
    <location>
        <begin position="133"/>
        <end position="152"/>
    </location>
</feature>
<name>A0A938XTF5_9FIRM</name>
<evidence type="ECO:0000256" key="6">
    <source>
        <dbReference type="SAM" id="Phobius"/>
    </source>
</evidence>
<dbReference type="EMBL" id="JAFBDQ010000006">
    <property type="protein sequence ID" value="MBM7556564.1"/>
    <property type="molecule type" value="Genomic_DNA"/>
</dbReference>
<keyword evidence="2" id="KW-1003">Cell membrane</keyword>
<evidence type="ECO:0000256" key="1">
    <source>
        <dbReference type="ARBA" id="ARBA00004651"/>
    </source>
</evidence>
<dbReference type="GO" id="GO:0005886">
    <property type="term" value="C:plasma membrane"/>
    <property type="evidence" value="ECO:0007669"/>
    <property type="project" value="UniProtKB-SubCell"/>
</dbReference>
<feature type="transmembrane region" description="Helical" evidence="6">
    <location>
        <begin position="302"/>
        <end position="319"/>
    </location>
</feature>
<keyword evidence="4 6" id="KW-1133">Transmembrane helix</keyword>
<feature type="transmembrane region" description="Helical" evidence="6">
    <location>
        <begin position="226"/>
        <end position="245"/>
    </location>
</feature>
<evidence type="ECO:0000256" key="2">
    <source>
        <dbReference type="ARBA" id="ARBA00022475"/>
    </source>
</evidence>
<keyword evidence="3 6" id="KW-0812">Transmembrane</keyword>
<dbReference type="PANTHER" id="PTHR32196:SF72">
    <property type="entry name" value="RIBOSE IMPORT PERMEASE PROTEIN RBSC"/>
    <property type="match status" value="1"/>
</dbReference>
<feature type="transmembrane region" description="Helical" evidence="6">
    <location>
        <begin position="54"/>
        <end position="74"/>
    </location>
</feature>
<feature type="transmembrane region" description="Helical" evidence="6">
    <location>
        <begin position="104"/>
        <end position="126"/>
    </location>
</feature>
<dbReference type="GO" id="GO:0022857">
    <property type="term" value="F:transmembrane transporter activity"/>
    <property type="evidence" value="ECO:0007669"/>
    <property type="project" value="InterPro"/>
</dbReference>
<comment type="caution">
    <text evidence="7">The sequence shown here is derived from an EMBL/GenBank/DDBJ whole genome shotgun (WGS) entry which is preliminary data.</text>
</comment>
<sequence length="327" mass="33585">MSQQSQEQPQAGVGATLLEKIKSATQFKTGLGLLGIIVVLSLSSEYFLTVTNLFNIVTQTSINALLAFGMTFVILSGGIDLSVGSVMAVASAVTAGLLTSGMNMVIAIIGGLIAGTGLGLFNGLVISRLAMPAFIVTLAMKSIARGLTLIYTDGRPISGFNDAFQFLGGGKVGPIPVPVIILVIVLTICYIVLKKTPFGRYVYAIGGSEEAAELSGIKTKVIKTTVFAISGFMASLSGIVLASRLNSAQPTAGTGYELDAIAAVVLGGTSLTGGRGGITGTLIGALIMGVINNGLNLLNVSSFYQLVAKGTVILLAIYLDRRSKQAA</sequence>
<proteinExistence type="predicted"/>
<keyword evidence="8" id="KW-1185">Reference proteome</keyword>
<protein>
    <submittedName>
        <fullName evidence="7">Ribose transport system permease protein</fullName>
    </submittedName>
</protein>
<gene>
    <name evidence="7" type="ORF">JOC47_001415</name>
</gene>
<accession>A0A938XTF5</accession>
<dbReference type="PANTHER" id="PTHR32196">
    <property type="entry name" value="ABC TRANSPORTER PERMEASE PROTEIN YPHD-RELATED-RELATED"/>
    <property type="match status" value="1"/>
</dbReference>